<dbReference type="InterPro" id="IPR011050">
    <property type="entry name" value="Pectin_lyase_fold/virulence"/>
</dbReference>
<dbReference type="InterPro" id="IPR006626">
    <property type="entry name" value="PbH1"/>
</dbReference>
<keyword evidence="3" id="KW-1185">Reference proteome</keyword>
<protein>
    <submittedName>
        <fullName evidence="2">Trimeric autotransporter adhesin</fullName>
    </submittedName>
</protein>
<feature type="signal peptide" evidence="1">
    <location>
        <begin position="1"/>
        <end position="15"/>
    </location>
</feature>
<evidence type="ECO:0000256" key="1">
    <source>
        <dbReference type="SAM" id="SignalP"/>
    </source>
</evidence>
<feature type="chain" id="PRO_5045357269" evidence="1">
    <location>
        <begin position="16"/>
        <end position="2956"/>
    </location>
</feature>
<name>A0ABQ9X216_9EUKA</name>
<comment type="caution">
    <text evidence="2">The sequence shown here is derived from an EMBL/GenBank/DDBJ whole genome shotgun (WGS) entry which is preliminary data.</text>
</comment>
<gene>
    <name evidence="2" type="ORF">BLNAU_19355</name>
</gene>
<proteinExistence type="predicted"/>
<keyword evidence="1" id="KW-0732">Signal</keyword>
<sequence length="2956" mass="314740">MLVFLFGLIFPSTLSLPPNHSPTLLLSDLLRDITPHSSFPPQGLFTRNADPVAINITSDGITSCTGTPGTNAKCPTITTAVSNYLSTHLNLALQIQAGTYIEKDIRINALELSALPMSWIEPTDVTPIKPSVNISHTNKYYVLFTVTTGNLKLTGIGIKRGPSTDFFIEMTSTGTVEINFCYFDGNDEWWTYGCISLAETCGKTISSFGTLTISSTTFHNLHRNLKAVNGGGAALCVLGGQYTVSHSVFTSCMVNANGGAIHAHMDLGSSINNCTFTNCSAYQSYDNKCHAGAIHVYPLGSGPRLSITDCTFANNSAKDPMIVDHGGSDIQIWGSLDDVEITNCYSTSPEYRFMMKYEAQFRILNTLPVNPYPDGTTDVIIDGTVKKCTTDPIVTCASISKSYSYFDTFPDTITFTLQASVSEITETSIPVYAQQIFVKLDSFDEPSSLDGFEPSITLNAENSYITSLVHITTGSFEMSGLKIVRTSGTGWLVSLDGSGQLKLNYCVLDGNNVWTGNGAILVTSNGGSSAVVKLDSVIMQRFIRSDSELGGSCLRIDNGTVELTNSYFENNKASARGGVLSTTIANGGSITNCRFVNNEAGSGGGAIQLYATKPQPFTITNTLFVSNVVTGEGNGLLGRDILIYDGAEDSVTFSGCFTTSTSPRLTAAEVDFDETSEKLELYTLLSSITIQHGKYLSDCFSASTCNTLTQAQMFILEENTLFSIVATLESPAFVETNININTRTVLIEPESWTEPPDPDFVPTVKIEARNTAYSLVTVSTGSVEMKGVQMTRTGTQSLFFVTEGTITLSFCTFDGSNKQQSQGWLTSTTTSTSSSTIVVEHCSITKFNSSTEGGAVLASSGSLTFSSTTFSECSSERDGGVVHLGRDTIALFETVTFTSCSSKSKGGVVMSSGALFTATKCKFIENQAEFGGCFNGWKNGTQFISCHFTGNIAQIGGTMALWEDPFEGFAIKDCRFEDNTAKSDSAQDVMVNNRDYGDKWKSGVVGCYTNNPMQPGNFSIGNSQMFDMDATQIRSCAFSVFGQIIVIDSTVSAEDCDTDTLKCQTITSAFSTLGEVVGSRAVLLKASPEGGFIESKIDVVDMIVTVEPLEWTVPSNPSDFTPSIVIKAEPTILSALVSVPTGSIEMNGLRVIGSTTRSNSFFQIDGGSATLSCCVFDGDNVDCSGFPFLFHKSLSSTVMKFCTVTQFVQKSDSVDGGAILIGEGCGTISATNCVFSSNKAKKGGAFNGPKQSAQFEECRFYSNEATVAGSAICVGGASGPDFQIQKCTFLGSKALPNVGSDIHVEDDIDGSYESGIVGCVTDFIDNTTGPDHFFSTGYQNNVLDDKTRMKYQLPEVGERFVVVDSSFEMNYAYFGQQLVCRTLTDATSINIPPADTVKYTLKYASTSGFVESSIPITDYAVSIEPVNWIEPAWDFTPTIVLTKTGSSPLITINDGSLTMKDVSIKREDEEGWMVTINNGSADFSYCTFNGCGIESTEGLLFIQDEGSAILFSCLITKFNRRLSEGGAIRLNAGTLKGTNCYFTENTARLGGAISSPQSGLDLEWCWFLNNDASEGGSAIHAFDEYSESFRVHSCYFNGSRQVANTAADVSISDATDAWKNAFTGCVVDKDSNSIGNGITFLNDAKRARVGSIVTEAMEGTIGGTYDSITAFRNDFQGGYYTLTITIPTSLDPNTLEESNIPVFEQRIIVQLNSFTEPSSLDGYEPPITLNAMNPVSNSLISVTIGSFEMSGLNIVRTSGAGWLVSLDGSGQVKLKYCVLDGNDVSTGNGAILVTSEAGSSAVMKLDSVLMRKFVQTDEISGGSCVRVESGSVELTNSYFENNKASAKGGALSTTIANGGSITNCRFVNNEAGSGGGAINAELSSSSSLSITSCSFTSCSSLENGGSVSATVAGGFFTITDSTFSSTAAGNGGGLYVVVSGTGTASIAGCSFSSCSSPKGGGLFLDISQSTKPDKKDSFSTTKGTNALSFTGCTATTGSWIYFIMTDRDSDYDRVTLQSAFDTPPPLGVATGYVPSEEFDLFEVVDYSILYLADSGSDDNTCQTVLEPCQSLATVLSNTLTEKTTVFVVGWGAQNGSTVVITKDFHLKSNTKSYSVFHLDGQGKAATQTDPLLQIESQVEATLIDIRIKQKSWECMFIHVLSGGSLTFHSAKLSHTESFGTGDNFESFVHAKGGMVTIKVLDIQKLIDFNGNPLFWLGNDSSLIKTSDHQTEIQIYFRSYESFDGGIIGTEASDSEGTTLDLRHITFIGAYSEGSGEDKGAILLNKVKSANIEDCIFKDFVSTVNREETVIKITPNGRKGIVTINNCQFMNTKRKNSGAILLTNDHNGASLTIQGSEQTPMPFTSCQSEDTGGSVQLAVKGTTLIRYCVFSASKTTATDKHGGAVSASVDGGQLTIKSCSFTSCSSLGNGGAIFVDLSSLGSRAYLLSSLSFGDGKEGNEMNSHGVGKFGRDVFVEIGSLSRDILVAEKFSGSCASREESSTDIFTPFERESIFFHDQSMAASILYLFYGYSLGQLIVDENGEDNALCGSRFLPCSSITVGFENCVPTQSGTAVSVEMQSHLTIDSSLAMKDKIMVLSRKDTQTLRIGLNGQISGDNSLSATAMLTLNSLTIEFDSWTGSETFISLEGGSLIVAGCSFGSSSSPLNGRFCWMKGGSLSIDSVSSLFDSSTTRTTELFAISGGLATISMMTLPFSEYSDSKGIFMISGSGKLIWTVNTISLNNAEVKGIILMDGGSLKMSGGGMSKLKLKSDLISGSGTVQQFDTMFTSISDTPISSNSEGFHVVGMEILSGQIVTIGKEDQTTSFSKCSSSAAGGAIGVVVKGLFTVESTSFSECSSNGNGGALSMLVEDGGVATVSGCSFSNCHSDGNGGGFSLDITGSTLADKKSCYFITKGSSSLSFAECTSDLLGSLLILIERKWNSTTLKAPNHEMQWDYRR</sequence>
<dbReference type="PANTHER" id="PTHR11319:SF35">
    <property type="entry name" value="OUTER MEMBRANE PROTEIN PMPC-RELATED"/>
    <property type="match status" value="1"/>
</dbReference>
<organism evidence="2 3">
    <name type="scientific">Blattamonas nauphoetae</name>
    <dbReference type="NCBI Taxonomy" id="2049346"/>
    <lineage>
        <taxon>Eukaryota</taxon>
        <taxon>Metamonada</taxon>
        <taxon>Preaxostyla</taxon>
        <taxon>Oxymonadida</taxon>
        <taxon>Blattamonas</taxon>
    </lineage>
</organism>
<dbReference type="Proteomes" id="UP001281761">
    <property type="component" value="Unassembled WGS sequence"/>
</dbReference>
<dbReference type="SMART" id="SM00710">
    <property type="entry name" value="PbH1"/>
    <property type="match status" value="14"/>
</dbReference>
<dbReference type="SUPFAM" id="SSF51126">
    <property type="entry name" value="Pectin lyase-like"/>
    <property type="match status" value="7"/>
</dbReference>
<dbReference type="EMBL" id="JARBJD010000249">
    <property type="protein sequence ID" value="KAK2945742.1"/>
    <property type="molecule type" value="Genomic_DNA"/>
</dbReference>
<evidence type="ECO:0000313" key="3">
    <source>
        <dbReference type="Proteomes" id="UP001281761"/>
    </source>
</evidence>
<accession>A0ABQ9X216</accession>
<evidence type="ECO:0000313" key="2">
    <source>
        <dbReference type="EMBL" id="KAK2945742.1"/>
    </source>
</evidence>
<reference evidence="2 3" key="1">
    <citation type="journal article" date="2022" name="bioRxiv">
        <title>Genomics of Preaxostyla Flagellates Illuminates Evolutionary Transitions and the Path Towards Mitochondrial Loss.</title>
        <authorList>
            <person name="Novak L.V.F."/>
            <person name="Treitli S.C."/>
            <person name="Pyrih J."/>
            <person name="Halakuc P."/>
            <person name="Pipaliya S.V."/>
            <person name="Vacek V."/>
            <person name="Brzon O."/>
            <person name="Soukal P."/>
            <person name="Eme L."/>
            <person name="Dacks J.B."/>
            <person name="Karnkowska A."/>
            <person name="Elias M."/>
            <person name="Hampl V."/>
        </authorList>
    </citation>
    <scope>NUCLEOTIDE SEQUENCE [LARGE SCALE GENOMIC DNA]</scope>
    <source>
        <strain evidence="2">NAU3</strain>
        <tissue evidence="2">Gut</tissue>
    </source>
</reference>
<dbReference type="PANTHER" id="PTHR11319">
    <property type="entry name" value="G PROTEIN-COUPLED RECEPTOR-RELATED"/>
    <property type="match status" value="1"/>
</dbReference>